<dbReference type="GO" id="GO:0015629">
    <property type="term" value="C:actin cytoskeleton"/>
    <property type="evidence" value="ECO:0007669"/>
    <property type="project" value="InterPro"/>
</dbReference>
<dbReference type="PANTHER" id="PTHR11913">
    <property type="entry name" value="COFILIN-RELATED"/>
    <property type="match status" value="1"/>
</dbReference>
<reference evidence="5" key="1">
    <citation type="submission" date="2025-08" db="UniProtKB">
        <authorList>
            <consortium name="Ensembl"/>
        </authorList>
    </citation>
    <scope>IDENTIFICATION</scope>
</reference>
<feature type="domain" description="ADF-H" evidence="4">
    <location>
        <begin position="90"/>
        <end position="232"/>
    </location>
</feature>
<dbReference type="InterPro" id="IPR002108">
    <property type="entry name" value="ADF-H"/>
</dbReference>
<name>A0A3Q3IJE7_MONAL</name>
<proteinExistence type="inferred from homology"/>
<feature type="transmembrane region" description="Helical" evidence="3">
    <location>
        <begin position="61"/>
        <end position="79"/>
    </location>
</feature>
<dbReference type="InterPro" id="IPR029006">
    <property type="entry name" value="ADF-H/Gelsolin-like_dom_sf"/>
</dbReference>
<evidence type="ECO:0000256" key="2">
    <source>
        <dbReference type="ARBA" id="ARBA00023203"/>
    </source>
</evidence>
<accession>A0A3Q3IJE7</accession>
<sequence>MSRYSKNYVFHLTSLKGLWPDLKCACSSMKFSTRRELCSSHFLPCVVQGCVSSFTTEKLPLAAFNCISTAAAIFLYCLFPSHIRSKMASGVKVADQVKEIYNEMKVVKNDAVQEERIRFVLFDIKDGYICVKEIYREKDLSGVDDVFKFVMNLMDPKKCCYWLYDCHFETCESKKEELVFALWAPESANIKCKMQFASSKDSIKKTMLGIKHEMQINDAADFNREDFAHRLGKTVTKLEGHPVCCRH</sequence>
<dbReference type="STRING" id="43700.ENSMALP00000004873"/>
<reference evidence="5" key="2">
    <citation type="submission" date="2025-09" db="UniProtKB">
        <authorList>
            <consortium name="Ensembl"/>
        </authorList>
    </citation>
    <scope>IDENTIFICATION</scope>
</reference>
<comment type="similarity">
    <text evidence="1">Belongs to the actin-binding proteins ADF family.</text>
</comment>
<evidence type="ECO:0000256" key="3">
    <source>
        <dbReference type="SAM" id="Phobius"/>
    </source>
</evidence>
<dbReference type="AlphaFoldDB" id="A0A3Q3IJE7"/>
<evidence type="ECO:0000256" key="1">
    <source>
        <dbReference type="ARBA" id="ARBA00006844"/>
    </source>
</evidence>
<keyword evidence="3" id="KW-0472">Membrane</keyword>
<evidence type="ECO:0000313" key="5">
    <source>
        <dbReference type="Ensembl" id="ENSMALP00000004873.1"/>
    </source>
</evidence>
<keyword evidence="6" id="KW-1185">Reference proteome</keyword>
<dbReference type="Ensembl" id="ENSMALT00000004984.1">
    <property type="protein sequence ID" value="ENSMALP00000004873.1"/>
    <property type="gene ID" value="ENSMALG00000003526.1"/>
</dbReference>
<protein>
    <recommendedName>
        <fullName evidence="4">ADF-H domain-containing protein</fullName>
    </recommendedName>
</protein>
<keyword evidence="3" id="KW-0812">Transmembrane</keyword>
<dbReference type="PRINTS" id="PR00006">
    <property type="entry name" value="COFILIN"/>
</dbReference>
<evidence type="ECO:0000313" key="6">
    <source>
        <dbReference type="Proteomes" id="UP000261600"/>
    </source>
</evidence>
<dbReference type="SUPFAM" id="SSF55753">
    <property type="entry name" value="Actin depolymerizing proteins"/>
    <property type="match status" value="1"/>
</dbReference>
<evidence type="ECO:0000259" key="4">
    <source>
        <dbReference type="PROSITE" id="PS51263"/>
    </source>
</evidence>
<dbReference type="PROSITE" id="PS51263">
    <property type="entry name" value="ADF_H"/>
    <property type="match status" value="1"/>
</dbReference>
<keyword evidence="2" id="KW-0009">Actin-binding</keyword>
<dbReference type="Pfam" id="PF00241">
    <property type="entry name" value="Cofilin_ADF"/>
    <property type="match status" value="1"/>
</dbReference>
<keyword evidence="3" id="KW-1133">Transmembrane helix</keyword>
<dbReference type="GO" id="GO:0003779">
    <property type="term" value="F:actin binding"/>
    <property type="evidence" value="ECO:0007669"/>
    <property type="project" value="UniProtKB-KW"/>
</dbReference>
<dbReference type="GO" id="GO:0030042">
    <property type="term" value="P:actin filament depolymerization"/>
    <property type="evidence" value="ECO:0007669"/>
    <property type="project" value="InterPro"/>
</dbReference>
<dbReference type="SMART" id="SM00102">
    <property type="entry name" value="ADF"/>
    <property type="match status" value="1"/>
</dbReference>
<dbReference type="InterPro" id="IPR017904">
    <property type="entry name" value="ADF/Cofilin"/>
</dbReference>
<dbReference type="Gene3D" id="3.40.20.10">
    <property type="entry name" value="Severin"/>
    <property type="match status" value="1"/>
</dbReference>
<organism evidence="5 6">
    <name type="scientific">Monopterus albus</name>
    <name type="common">Swamp eel</name>
    <dbReference type="NCBI Taxonomy" id="43700"/>
    <lineage>
        <taxon>Eukaryota</taxon>
        <taxon>Metazoa</taxon>
        <taxon>Chordata</taxon>
        <taxon>Craniata</taxon>
        <taxon>Vertebrata</taxon>
        <taxon>Euteleostomi</taxon>
        <taxon>Actinopterygii</taxon>
        <taxon>Neopterygii</taxon>
        <taxon>Teleostei</taxon>
        <taxon>Neoteleostei</taxon>
        <taxon>Acanthomorphata</taxon>
        <taxon>Anabantaria</taxon>
        <taxon>Synbranchiformes</taxon>
        <taxon>Synbranchidae</taxon>
        <taxon>Monopterus</taxon>
    </lineage>
</organism>
<dbReference type="Proteomes" id="UP000261600">
    <property type="component" value="Unplaced"/>
</dbReference>
<dbReference type="CDD" id="cd11286">
    <property type="entry name" value="ADF_cofilin_like"/>
    <property type="match status" value="1"/>
</dbReference>